<evidence type="ECO:0000259" key="1">
    <source>
        <dbReference type="SMART" id="SM00933"/>
    </source>
</evidence>
<reference evidence="2 3" key="1">
    <citation type="submission" date="2019-10" db="EMBL/GenBank/DDBJ databases">
        <title>Genome Sequences from Six Type Strain Members of the Archaeal Family Sulfolobaceae: Acidianus ambivalens, Acidianus infernus, Metallosphaera prunae, Stygiolobus azoricus, Sulfolobus metallicus, and Sulfurisphaera ohwakuensis.</title>
        <authorList>
            <person name="Counts J.A."/>
            <person name="Kelly R.M."/>
        </authorList>
    </citation>
    <scope>NUCLEOTIDE SEQUENCE [LARGE SCALE GENOMIC DNA]</scope>
    <source>
        <strain evidence="2 3">FC6</strain>
    </source>
</reference>
<feature type="domain" description="NurA" evidence="1">
    <location>
        <begin position="55"/>
        <end position="330"/>
    </location>
</feature>
<dbReference type="EMBL" id="CP045483">
    <property type="protein sequence ID" value="QGR19949.1"/>
    <property type="molecule type" value="Genomic_DNA"/>
</dbReference>
<keyword evidence="3" id="KW-1185">Reference proteome</keyword>
<accession>A0A650CQ38</accession>
<sequence>MSNTYELTVILDEVIQKYIREYFNVYSVDPSLVESPATLASNDILTEITPRKLNGEVFAVDSSSRSLTSAGGIISIVTLGVSSLSKPLYGAYPGLFGISNLDLNKPFIALASSSFSKGINAYLYSSKYVTTVSLDGAPFQSTTEPERIETELRAILETEALKKLKNKGLIIVDGPLFPSYTFLPEKVKKNIIKERVKVLDQNYIGVVKRLDKSDLLVRSLSSKATEILAKYKVDPRGFISDEAFLFQLVRFNYTPPYPTLSVGPLIKEVTEGVKIYVNYLIYPIHKYIPKFSLLRIESFTRDAIERISSLKFTLDGIPIVLALADKTAKELSSGILRYIAFSLERIGLQESFRGKFEVLNVV</sequence>
<dbReference type="RefSeq" id="WP_156007260.1">
    <property type="nucleotide sequence ID" value="NZ_CP045483.1"/>
</dbReference>
<dbReference type="InterPro" id="IPR018977">
    <property type="entry name" value="NurA_domain"/>
</dbReference>
<dbReference type="OrthoDB" id="34419at2157"/>
<evidence type="ECO:0000313" key="2">
    <source>
        <dbReference type="EMBL" id="QGR19949.1"/>
    </source>
</evidence>
<evidence type="ECO:0000313" key="3">
    <source>
        <dbReference type="Proteomes" id="UP000423396"/>
    </source>
</evidence>
<dbReference type="AlphaFoldDB" id="A0A650CQ38"/>
<name>A0A650CQ38_9CREN</name>
<proteinExistence type="predicted"/>
<dbReference type="SMART" id="SM00933">
    <property type="entry name" value="NurA"/>
    <property type="match status" value="1"/>
</dbReference>
<dbReference type="Pfam" id="PF09376">
    <property type="entry name" value="NurA"/>
    <property type="match status" value="1"/>
</dbReference>
<dbReference type="Proteomes" id="UP000423396">
    <property type="component" value="Chromosome"/>
</dbReference>
<gene>
    <name evidence="2" type="ORF">D1868_08105</name>
</gene>
<dbReference type="KEGG" id="sazo:D1868_08105"/>
<protein>
    <recommendedName>
        <fullName evidence="1">NurA domain-containing protein</fullName>
    </recommendedName>
</protein>
<dbReference type="GeneID" id="42799026"/>
<organism evidence="2 3">
    <name type="scientific">Stygiolobus azoricus</name>
    <dbReference type="NCBI Taxonomy" id="41675"/>
    <lineage>
        <taxon>Archaea</taxon>
        <taxon>Thermoproteota</taxon>
        <taxon>Thermoprotei</taxon>
        <taxon>Sulfolobales</taxon>
        <taxon>Sulfolobaceae</taxon>
        <taxon>Stygiolobus</taxon>
    </lineage>
</organism>